<dbReference type="GO" id="GO:0005739">
    <property type="term" value="C:mitochondrion"/>
    <property type="evidence" value="ECO:0007669"/>
    <property type="project" value="TreeGrafter"/>
</dbReference>
<dbReference type="HOGENOM" id="CLU_089574_0_2_1"/>
<protein>
    <recommendedName>
        <fullName evidence="1">Rhodanese domain-containing protein</fullName>
    </recommendedName>
</protein>
<gene>
    <name evidence="2" type="ORF">O9G_004023</name>
</gene>
<feature type="domain" description="Rhodanese" evidence="1">
    <location>
        <begin position="18"/>
        <end position="97"/>
    </location>
</feature>
<dbReference type="PANTHER" id="PTHR44086:SF10">
    <property type="entry name" value="THIOSULFATE SULFURTRANSFERASE_RHODANESE-LIKE DOMAIN-CONTAINING PROTEIN 3"/>
    <property type="match status" value="1"/>
</dbReference>
<dbReference type="InterPro" id="IPR036873">
    <property type="entry name" value="Rhodanese-like_dom_sf"/>
</dbReference>
<organism evidence="2 3">
    <name type="scientific">Rozella allomycis (strain CSF55)</name>
    <dbReference type="NCBI Taxonomy" id="988480"/>
    <lineage>
        <taxon>Eukaryota</taxon>
        <taxon>Fungi</taxon>
        <taxon>Fungi incertae sedis</taxon>
        <taxon>Cryptomycota</taxon>
        <taxon>Cryptomycota incertae sedis</taxon>
        <taxon>Rozella</taxon>
    </lineage>
</organism>
<dbReference type="Proteomes" id="UP000030755">
    <property type="component" value="Unassembled WGS sequence"/>
</dbReference>
<dbReference type="OrthoDB" id="566238at2759"/>
<dbReference type="SUPFAM" id="SSF52821">
    <property type="entry name" value="Rhodanese/Cell cycle control phosphatase"/>
    <property type="match status" value="1"/>
</dbReference>
<keyword evidence="3" id="KW-1185">Reference proteome</keyword>
<evidence type="ECO:0000313" key="3">
    <source>
        <dbReference type="Proteomes" id="UP000030755"/>
    </source>
</evidence>
<dbReference type="SMART" id="SM00450">
    <property type="entry name" value="RHOD"/>
    <property type="match status" value="1"/>
</dbReference>
<dbReference type="OMA" id="ANYGIVK"/>
<dbReference type="PANTHER" id="PTHR44086">
    <property type="entry name" value="THIOSULFATE SULFURTRANSFERASE RDL2, MITOCHONDRIAL-RELATED"/>
    <property type="match status" value="1"/>
</dbReference>
<sequence length="97" mass="11061">MKVKIVDYLFIKRIINDNAKKYLLVDVRTKNEVLQGCIKTSIHIPLHQIHSEFSIPTSGFATKYNFDLRKNSPLIFYCQAGVRSQKAAEIVSSLGFT</sequence>
<reference evidence="2 3" key="1">
    <citation type="journal article" date="2013" name="Curr. Biol.">
        <title>Shared signatures of parasitism and phylogenomics unite Cryptomycota and microsporidia.</title>
        <authorList>
            <person name="James T.Y."/>
            <person name="Pelin A."/>
            <person name="Bonen L."/>
            <person name="Ahrendt S."/>
            <person name="Sain D."/>
            <person name="Corradi N."/>
            <person name="Stajich J.E."/>
        </authorList>
    </citation>
    <scope>NUCLEOTIDE SEQUENCE [LARGE SCALE GENOMIC DNA]</scope>
    <source>
        <strain evidence="2 3">CSF55</strain>
    </source>
</reference>
<dbReference type="Pfam" id="PF00581">
    <property type="entry name" value="Rhodanese"/>
    <property type="match status" value="1"/>
</dbReference>
<proteinExistence type="predicted"/>
<dbReference type="EMBL" id="KE560925">
    <property type="protein sequence ID" value="EPZ34716.1"/>
    <property type="molecule type" value="Genomic_DNA"/>
</dbReference>
<evidence type="ECO:0000259" key="1">
    <source>
        <dbReference type="PROSITE" id="PS50206"/>
    </source>
</evidence>
<dbReference type="GO" id="GO:0004792">
    <property type="term" value="F:thiosulfate-cyanide sulfurtransferase activity"/>
    <property type="evidence" value="ECO:0007669"/>
    <property type="project" value="TreeGrafter"/>
</dbReference>
<dbReference type="Gene3D" id="3.40.250.10">
    <property type="entry name" value="Rhodanese-like domain"/>
    <property type="match status" value="1"/>
</dbReference>
<dbReference type="AlphaFoldDB" id="A0A075B182"/>
<name>A0A075B182_ROZAC</name>
<dbReference type="PROSITE" id="PS50206">
    <property type="entry name" value="RHODANESE_3"/>
    <property type="match status" value="1"/>
</dbReference>
<dbReference type="STRING" id="988480.A0A075B182"/>
<evidence type="ECO:0000313" key="2">
    <source>
        <dbReference type="EMBL" id="EPZ34716.1"/>
    </source>
</evidence>
<dbReference type="InterPro" id="IPR001763">
    <property type="entry name" value="Rhodanese-like_dom"/>
</dbReference>
<accession>A0A075B182</accession>